<sequence length="142" mass="15901">MYADNELKFVAVLNEKIELPKLLNALGHMVAGLVAQHEDREKMRFLQYHDGSGGLHPAISFYPFIVLKARNGNQIRTLRQQAIEAGIVHCDFVDTMLGASAEDQLAKTRATKEQDLNYFGICLFGEREVIGALTKKFSLFSS</sequence>
<accession>A0A150PRR0</accession>
<protein>
    <recommendedName>
        <fullName evidence="3">DUF2000 domain-containing protein</fullName>
    </recommendedName>
</protein>
<dbReference type="Proteomes" id="UP000075420">
    <property type="component" value="Unassembled WGS sequence"/>
</dbReference>
<organism evidence="1 2">
    <name type="scientific">Sorangium cellulosum</name>
    <name type="common">Polyangium cellulosum</name>
    <dbReference type="NCBI Taxonomy" id="56"/>
    <lineage>
        <taxon>Bacteria</taxon>
        <taxon>Pseudomonadati</taxon>
        <taxon>Myxococcota</taxon>
        <taxon>Polyangia</taxon>
        <taxon>Polyangiales</taxon>
        <taxon>Polyangiaceae</taxon>
        <taxon>Sorangium</taxon>
    </lineage>
</organism>
<dbReference type="InterPro" id="IPR017021">
    <property type="entry name" value="UCP033763"/>
</dbReference>
<dbReference type="SUPFAM" id="SSF102462">
    <property type="entry name" value="Peptidyl-tRNA hydrolase II"/>
    <property type="match status" value="1"/>
</dbReference>
<reference evidence="1 2" key="1">
    <citation type="submission" date="2014-02" db="EMBL/GenBank/DDBJ databases">
        <title>The small core and large imbalanced accessory genome model reveals a collaborative survival strategy of Sorangium cellulosum strains in nature.</title>
        <authorList>
            <person name="Han K."/>
            <person name="Peng R."/>
            <person name="Blom J."/>
            <person name="Li Y.-Z."/>
        </authorList>
    </citation>
    <scope>NUCLEOTIDE SEQUENCE [LARGE SCALE GENOMIC DNA]</scope>
    <source>
        <strain evidence="1 2">So0157-25</strain>
    </source>
</reference>
<dbReference type="AlphaFoldDB" id="A0A150PRR0"/>
<dbReference type="Gene3D" id="3.40.1490.10">
    <property type="entry name" value="Bit1"/>
    <property type="match status" value="1"/>
</dbReference>
<comment type="caution">
    <text evidence="1">The sequence shown here is derived from an EMBL/GenBank/DDBJ whole genome shotgun (WGS) entry which is preliminary data.</text>
</comment>
<evidence type="ECO:0000313" key="1">
    <source>
        <dbReference type="EMBL" id="KYF58360.1"/>
    </source>
</evidence>
<dbReference type="PIRSF" id="PIRSF033736">
    <property type="entry name" value="UCP033763"/>
    <property type="match status" value="1"/>
</dbReference>
<proteinExistence type="predicted"/>
<dbReference type="Pfam" id="PF09391">
    <property type="entry name" value="DUF2000"/>
    <property type="match status" value="1"/>
</dbReference>
<dbReference type="EMBL" id="JELY01000724">
    <property type="protein sequence ID" value="KYF58360.1"/>
    <property type="molecule type" value="Genomic_DNA"/>
</dbReference>
<evidence type="ECO:0008006" key="3">
    <source>
        <dbReference type="Google" id="ProtNLM"/>
    </source>
</evidence>
<dbReference type="InterPro" id="IPR023476">
    <property type="entry name" value="Pep_tRNA_hydro_II_dom_sf"/>
</dbReference>
<dbReference type="InterPro" id="IPR018988">
    <property type="entry name" value="DUF2000"/>
</dbReference>
<evidence type="ECO:0000313" key="2">
    <source>
        <dbReference type="Proteomes" id="UP000075420"/>
    </source>
</evidence>
<gene>
    <name evidence="1" type="ORF">BE08_03225</name>
</gene>
<name>A0A150PRR0_SORCE</name>